<dbReference type="Pfam" id="PF10724">
    <property type="entry name" value="DUF2516"/>
    <property type="match status" value="1"/>
</dbReference>
<dbReference type="RefSeq" id="WP_184736210.1">
    <property type="nucleotide sequence ID" value="NZ_BMRW01000003.1"/>
</dbReference>
<keyword evidence="1" id="KW-1133">Transmembrane helix</keyword>
<keyword evidence="3" id="KW-1185">Reference proteome</keyword>
<organism evidence="2 3">
    <name type="scientific">Streptomyces netropsis</name>
    <name type="common">Streptoverticillium netropsis</name>
    <dbReference type="NCBI Taxonomy" id="55404"/>
    <lineage>
        <taxon>Bacteria</taxon>
        <taxon>Bacillati</taxon>
        <taxon>Actinomycetota</taxon>
        <taxon>Actinomycetes</taxon>
        <taxon>Kitasatosporales</taxon>
        <taxon>Streptomycetaceae</taxon>
        <taxon>Streptomyces</taxon>
    </lineage>
</organism>
<dbReference type="InterPro" id="IPR019662">
    <property type="entry name" value="DUF2516"/>
</dbReference>
<comment type="caution">
    <text evidence="2">The sequence shown here is derived from an EMBL/GenBank/DDBJ whole genome shotgun (WGS) entry which is preliminary data.</text>
</comment>
<evidence type="ECO:0000256" key="1">
    <source>
        <dbReference type="SAM" id="Phobius"/>
    </source>
</evidence>
<protein>
    <recommendedName>
        <fullName evidence="4">DUF2516 family protein</fullName>
    </recommendedName>
</protein>
<reference evidence="2 3" key="1">
    <citation type="submission" date="2020-08" db="EMBL/GenBank/DDBJ databases">
        <title>Genomic Encyclopedia of Type Strains, Phase III (KMG-III): the genomes of soil and plant-associated and newly described type strains.</title>
        <authorList>
            <person name="Whitman W."/>
        </authorList>
    </citation>
    <scope>NUCLEOTIDE SEQUENCE [LARGE SCALE GENOMIC DNA]</scope>
    <source>
        <strain evidence="2 3">CECT 3265</strain>
    </source>
</reference>
<feature type="transmembrane region" description="Helical" evidence="1">
    <location>
        <begin position="50"/>
        <end position="71"/>
    </location>
</feature>
<dbReference type="AlphaFoldDB" id="A0A7W7LF30"/>
<feature type="transmembrane region" description="Helical" evidence="1">
    <location>
        <begin position="16"/>
        <end position="34"/>
    </location>
</feature>
<proteinExistence type="predicted"/>
<accession>A0A7W7LF30</accession>
<keyword evidence="1" id="KW-0472">Membrane</keyword>
<feature type="transmembrane region" description="Helical" evidence="1">
    <location>
        <begin position="77"/>
        <end position="101"/>
    </location>
</feature>
<dbReference type="EMBL" id="JACHJG010000010">
    <property type="protein sequence ID" value="MBB4888523.1"/>
    <property type="molecule type" value="Genomic_DNA"/>
</dbReference>
<name>A0A7W7LF30_STRNE</name>
<evidence type="ECO:0000313" key="2">
    <source>
        <dbReference type="EMBL" id="MBB4888523.1"/>
    </source>
</evidence>
<sequence>MLVDGFGSALDWLGEWLPRVLCLFALAAVVDAATTREDAFRAIGKQTKRFWIVVTALAALVSGLPSARYLGGGWASLAGVFGRLGFLLILAGLIATIVYYVDVRASLKQINGRRSWPKPRGGGGGPYGRR</sequence>
<gene>
    <name evidence="2" type="ORF">FHS38_004594</name>
</gene>
<keyword evidence="1" id="KW-0812">Transmembrane</keyword>
<evidence type="ECO:0008006" key="4">
    <source>
        <dbReference type="Google" id="ProtNLM"/>
    </source>
</evidence>
<evidence type="ECO:0000313" key="3">
    <source>
        <dbReference type="Proteomes" id="UP000556436"/>
    </source>
</evidence>
<dbReference type="Proteomes" id="UP000556436">
    <property type="component" value="Unassembled WGS sequence"/>
</dbReference>